<gene>
    <name evidence="5" type="ORF">COCNU_04G015320</name>
</gene>
<name>A0A8K0I7C7_COCNU</name>
<evidence type="ECO:0000313" key="5">
    <source>
        <dbReference type="EMBL" id="KAG1339226.1"/>
    </source>
</evidence>
<dbReference type="FunFam" id="1.25.40.10:FF:000031">
    <property type="entry name" value="Pentatricopeptide repeat-containing protein mitochondrial"/>
    <property type="match status" value="1"/>
</dbReference>
<feature type="compositionally biased region" description="Polar residues" evidence="3">
    <location>
        <begin position="47"/>
        <end position="63"/>
    </location>
</feature>
<dbReference type="Gene3D" id="1.25.40.10">
    <property type="entry name" value="Tetratricopeptide repeat domain"/>
    <property type="match status" value="6"/>
</dbReference>
<feature type="repeat" description="PPR" evidence="2">
    <location>
        <begin position="366"/>
        <end position="401"/>
    </location>
</feature>
<dbReference type="Pfam" id="PF14432">
    <property type="entry name" value="DYW_deaminase"/>
    <property type="match status" value="1"/>
</dbReference>
<dbReference type="InterPro" id="IPR011990">
    <property type="entry name" value="TPR-like_helical_dom_sf"/>
</dbReference>
<dbReference type="AlphaFoldDB" id="A0A8K0I7C7"/>
<comment type="caution">
    <text evidence="5">The sequence shown here is derived from an EMBL/GenBank/DDBJ whole genome shotgun (WGS) entry which is preliminary data.</text>
</comment>
<accession>A0A8K0I7C7</accession>
<dbReference type="OrthoDB" id="1859983at2759"/>
<dbReference type="PROSITE" id="PS51375">
    <property type="entry name" value="PPR"/>
    <property type="match status" value="7"/>
</dbReference>
<feature type="region of interest" description="Disordered" evidence="3">
    <location>
        <begin position="1"/>
        <end position="63"/>
    </location>
</feature>
<dbReference type="Pfam" id="PF01535">
    <property type="entry name" value="PPR"/>
    <property type="match status" value="8"/>
</dbReference>
<dbReference type="InterPro" id="IPR032867">
    <property type="entry name" value="DYW_dom"/>
</dbReference>
<feature type="compositionally biased region" description="Low complexity" evidence="3">
    <location>
        <begin position="26"/>
        <end position="46"/>
    </location>
</feature>
<protein>
    <submittedName>
        <fullName evidence="5">Pentatricopeptide repeat-containing protein</fullName>
    </submittedName>
</protein>
<dbReference type="InterPro" id="IPR046848">
    <property type="entry name" value="E_motif"/>
</dbReference>
<evidence type="ECO:0000256" key="2">
    <source>
        <dbReference type="PROSITE-ProRule" id="PRU00708"/>
    </source>
</evidence>
<evidence type="ECO:0000313" key="6">
    <source>
        <dbReference type="Proteomes" id="UP000797356"/>
    </source>
</evidence>
<dbReference type="Pfam" id="PF20431">
    <property type="entry name" value="E_motif"/>
    <property type="match status" value="1"/>
</dbReference>
<dbReference type="GO" id="GO:0009451">
    <property type="term" value="P:RNA modification"/>
    <property type="evidence" value="ECO:0007669"/>
    <property type="project" value="InterPro"/>
</dbReference>
<feature type="repeat" description="PPR" evidence="2">
    <location>
        <begin position="468"/>
        <end position="502"/>
    </location>
</feature>
<dbReference type="FunFam" id="1.25.40.10:FF:000361">
    <property type="entry name" value="Pentatricopeptide repeat-containing protein chloroplastic"/>
    <property type="match status" value="2"/>
</dbReference>
<dbReference type="GO" id="GO:0008270">
    <property type="term" value="F:zinc ion binding"/>
    <property type="evidence" value="ECO:0007669"/>
    <property type="project" value="InterPro"/>
</dbReference>
<dbReference type="FunFam" id="1.25.40.10:FF:000344">
    <property type="entry name" value="Pentatricopeptide repeat-containing protein"/>
    <property type="match status" value="1"/>
</dbReference>
<sequence>MALVANPGGYLTSLPTHLRTSPTPNKQQQSKPASASPRASSLSLPSTAVSRQAPNPHSPLSEQIHTLCGEGSLHDALLLLTRNSPKNFDWAAHAEAISALLQACSSNGELDVGQRLHELISSSKELMSNPILTTRLLTMYSMCGSPSDSRHVFEGLEQRNLFQWNAMISGYARNELWNEAIDLFYRLMSTTELRPDNFTLPCVLKSCGGLLDVERGRTVHGITLKLGLGSDTFISNSLISMYGKCGYIDDAAQVFETMPARNLVSWNTMLFGLSENLLLLEGFNLFREMISVGEESMRPDEATVVTVLPMSAGEGWLEMGRAVHGLSVKLELVDKLRVSNALIDMYAKCCCLLEARRLFGRTLGRNVVSWNAMIGGCARSGDADGSFDLLRAMSMEDGITANEVSVLSALPACLGRAELPNVKELHGYVIRNKLQTNDLVSNALIAAYAKCGSLESAGHVFDGKEMKSVSSWNALIGGYAQNGDPSMAVDLFLQMTSLGIEPDWFSIGSLLLACAHLKDHLNGKSIHGFVLRNGLENDSFIKISLLSLYIQCGETSASRVLFDAMEEKDSVSWNAMIAGYLQNGLPEDSLKLFRRLLRDGYEPSMIAMTSAFVACAELSALRLGREAHGFALKADFSEDAFVGSSIMDMYAKCGSMEQACSFFNNLKNKDAVSWTVMITGYAINGFGREAINLFDEMQREGLKPDAFTYVGILLACSHAGLVEEGLRYFEEMKNNHGVEPKLEHYACVADMLGRAGRLAEAARLIEEMPVEPDGRIWGALLGACRIHGNVSLGGKIADKLLELEPDRAEHYVLASNLYAGAGRWDDARRMRKRMKEFGLRKDPGCSWIDVGGQVYNFVAGDNRLPESEEIRMMWSSLEVKIRGIGYVPDTASVLHELEEEEKLEILRGHSEKQAIAFGLLKTSGVTKVRVCKNIRMCRDCHKAAKLVSRVVGREIVVRDNKRFHHFRDGFCSCGDFW</sequence>
<dbReference type="FunFam" id="1.25.40.10:FF:000366">
    <property type="entry name" value="Pentatricopeptide (PPR) repeat-containing protein"/>
    <property type="match status" value="1"/>
</dbReference>
<dbReference type="Pfam" id="PF13041">
    <property type="entry name" value="PPR_2"/>
    <property type="match status" value="2"/>
</dbReference>
<feature type="repeat" description="PPR" evidence="2">
    <location>
        <begin position="569"/>
        <end position="603"/>
    </location>
</feature>
<dbReference type="InterPro" id="IPR046960">
    <property type="entry name" value="PPR_At4g14850-like_plant"/>
</dbReference>
<keyword evidence="1" id="KW-0677">Repeat</keyword>
<dbReference type="NCBIfam" id="TIGR00756">
    <property type="entry name" value="PPR"/>
    <property type="match status" value="7"/>
</dbReference>
<feature type="repeat" description="PPR" evidence="2">
    <location>
        <begin position="705"/>
        <end position="735"/>
    </location>
</feature>
<evidence type="ECO:0000256" key="3">
    <source>
        <dbReference type="SAM" id="MobiDB-lite"/>
    </source>
</evidence>
<reference evidence="5" key="2">
    <citation type="submission" date="2019-07" db="EMBL/GenBank/DDBJ databases">
        <authorList>
            <person name="Yang Y."/>
            <person name="Bocs S."/>
            <person name="Baudouin L."/>
        </authorList>
    </citation>
    <scope>NUCLEOTIDE SEQUENCE</scope>
    <source>
        <tissue evidence="5">Spear leaf of Hainan Tall coconut</tissue>
    </source>
</reference>
<organism evidence="5 6">
    <name type="scientific">Cocos nucifera</name>
    <name type="common">Coconut palm</name>
    <dbReference type="NCBI Taxonomy" id="13894"/>
    <lineage>
        <taxon>Eukaryota</taxon>
        <taxon>Viridiplantae</taxon>
        <taxon>Streptophyta</taxon>
        <taxon>Embryophyta</taxon>
        <taxon>Tracheophyta</taxon>
        <taxon>Spermatophyta</taxon>
        <taxon>Magnoliopsida</taxon>
        <taxon>Liliopsida</taxon>
        <taxon>Arecaceae</taxon>
        <taxon>Arecoideae</taxon>
        <taxon>Cocoseae</taxon>
        <taxon>Attaleinae</taxon>
        <taxon>Cocos</taxon>
    </lineage>
</organism>
<dbReference type="EMBL" id="CM017875">
    <property type="protein sequence ID" value="KAG1339226.1"/>
    <property type="molecule type" value="Genomic_DNA"/>
</dbReference>
<dbReference type="InterPro" id="IPR002885">
    <property type="entry name" value="PPR_rpt"/>
</dbReference>
<keyword evidence="6" id="KW-1185">Reference proteome</keyword>
<evidence type="ECO:0000256" key="1">
    <source>
        <dbReference type="ARBA" id="ARBA00022737"/>
    </source>
</evidence>
<evidence type="ECO:0000259" key="4">
    <source>
        <dbReference type="Pfam" id="PF14432"/>
    </source>
</evidence>
<feature type="repeat" description="PPR" evidence="2">
    <location>
        <begin position="231"/>
        <end position="265"/>
    </location>
</feature>
<feature type="repeat" description="PPR" evidence="2">
    <location>
        <begin position="670"/>
        <end position="704"/>
    </location>
</feature>
<dbReference type="PANTHER" id="PTHR47926">
    <property type="entry name" value="PENTATRICOPEPTIDE REPEAT-CONTAINING PROTEIN"/>
    <property type="match status" value="1"/>
</dbReference>
<feature type="repeat" description="PPR" evidence="2">
    <location>
        <begin position="160"/>
        <end position="195"/>
    </location>
</feature>
<reference evidence="5" key="1">
    <citation type="journal article" date="2017" name="Gigascience">
        <title>The genome draft of coconut (Cocos nucifera).</title>
        <authorList>
            <person name="Xiao Y."/>
            <person name="Xu P."/>
            <person name="Fan H."/>
            <person name="Baudouin L."/>
            <person name="Xia W."/>
            <person name="Bocs S."/>
            <person name="Xu J."/>
            <person name="Li Q."/>
            <person name="Guo A."/>
            <person name="Zhou L."/>
            <person name="Li J."/>
            <person name="Wu Y."/>
            <person name="Ma Z."/>
            <person name="Armero A."/>
            <person name="Issali A.E."/>
            <person name="Liu N."/>
            <person name="Peng M."/>
            <person name="Yang Y."/>
        </authorList>
    </citation>
    <scope>NUCLEOTIDE SEQUENCE</scope>
    <source>
        <tissue evidence="5">Spear leaf of Hainan Tall coconut</tissue>
    </source>
</reference>
<dbReference type="PANTHER" id="PTHR47926:SF383">
    <property type="entry name" value="DYW DOMAIN-CONTAINING PROTEIN"/>
    <property type="match status" value="1"/>
</dbReference>
<feature type="compositionally biased region" description="Polar residues" evidence="3">
    <location>
        <begin position="13"/>
        <end position="25"/>
    </location>
</feature>
<dbReference type="Proteomes" id="UP000797356">
    <property type="component" value="Chromosome 4"/>
</dbReference>
<proteinExistence type="predicted"/>
<feature type="domain" description="DYW" evidence="4">
    <location>
        <begin position="885"/>
        <end position="977"/>
    </location>
</feature>
<dbReference type="GO" id="GO:0003723">
    <property type="term" value="F:RNA binding"/>
    <property type="evidence" value="ECO:0007669"/>
    <property type="project" value="InterPro"/>
</dbReference>